<dbReference type="GO" id="GO:0004335">
    <property type="term" value="F:galactokinase activity"/>
    <property type="evidence" value="ECO:0007669"/>
    <property type="project" value="UniProtKB-UniRule"/>
</dbReference>
<dbReference type="InterPro" id="IPR000705">
    <property type="entry name" value="Galactokinase"/>
</dbReference>
<dbReference type="InterPro" id="IPR019539">
    <property type="entry name" value="GalKase_N"/>
</dbReference>
<dbReference type="SUPFAM" id="SSF55060">
    <property type="entry name" value="GHMP Kinase, C-terminal domain"/>
    <property type="match status" value="1"/>
</dbReference>
<comment type="similarity">
    <text evidence="1 11">Belongs to the GHMP kinase family. GalK subfamily.</text>
</comment>
<evidence type="ECO:0000256" key="3">
    <source>
        <dbReference type="ARBA" id="ARBA00022679"/>
    </source>
</evidence>
<comment type="function">
    <text evidence="11">Catalyzes the transfer of the gamma-phosphate of ATP to D-galactose to form alpha-D-galactose-1-phosphate (Gal-1-P).</text>
</comment>
<keyword evidence="5 11" id="KW-0547">Nucleotide-binding</keyword>
<keyword evidence="6 11" id="KW-0418">Kinase</keyword>
<reference evidence="16 17" key="1">
    <citation type="submission" date="2015-10" db="EMBL/GenBank/DDBJ databases">
        <title>Draft genome sequence of Streptomyces corchorusii DSM 40340, type strain for the species Streptomyces corchorusii.</title>
        <authorList>
            <person name="Ruckert C."/>
            <person name="Winkler A."/>
            <person name="Kalinowski J."/>
            <person name="Kampfer P."/>
            <person name="Glaeser S."/>
        </authorList>
    </citation>
    <scope>NUCLEOTIDE SEQUENCE [LARGE SCALE GENOMIC DNA]</scope>
    <source>
        <strain evidence="16 17">DSM 40340</strain>
    </source>
</reference>
<dbReference type="PROSITE" id="PS00627">
    <property type="entry name" value="GHMP_KINASES_ATP"/>
    <property type="match status" value="1"/>
</dbReference>
<feature type="binding site" evidence="11">
    <location>
        <begin position="122"/>
        <end position="128"/>
    </location>
    <ligand>
        <name>ATP</name>
        <dbReference type="ChEBI" id="CHEBI:30616"/>
    </ligand>
</feature>
<keyword evidence="7 11" id="KW-0067">ATP-binding</keyword>
<feature type="binding site" evidence="11">
    <location>
        <position position="67"/>
    </location>
    <ligand>
        <name>ATP</name>
        <dbReference type="ChEBI" id="CHEBI:30616"/>
    </ligand>
</feature>
<dbReference type="UniPathway" id="UPA00214"/>
<dbReference type="Gene3D" id="3.30.230.10">
    <property type="match status" value="1"/>
</dbReference>
<dbReference type="EC" id="2.7.1.6" evidence="11 12"/>
<keyword evidence="10 11" id="KW-0119">Carbohydrate metabolism</keyword>
<dbReference type="PROSITE" id="PS00106">
    <property type="entry name" value="GALACTOKINASE"/>
    <property type="match status" value="1"/>
</dbReference>
<dbReference type="Gene3D" id="3.30.70.890">
    <property type="entry name" value="GHMP kinase, C-terminal domain"/>
    <property type="match status" value="1"/>
</dbReference>
<dbReference type="InterPro" id="IPR036554">
    <property type="entry name" value="GHMP_kinase_C_sf"/>
</dbReference>
<dbReference type="GO" id="GO:0006012">
    <property type="term" value="P:galactose metabolic process"/>
    <property type="evidence" value="ECO:0007669"/>
    <property type="project" value="UniProtKB-UniRule"/>
</dbReference>
<evidence type="ECO:0000313" key="16">
    <source>
        <dbReference type="EMBL" id="KUN22245.1"/>
    </source>
</evidence>
<keyword evidence="9 11" id="KW-0299">Galactose metabolism</keyword>
<dbReference type="SUPFAM" id="SSF54211">
    <property type="entry name" value="Ribosomal protein S5 domain 2-like"/>
    <property type="match status" value="1"/>
</dbReference>
<feature type="binding site" evidence="11">
    <location>
        <position position="224"/>
    </location>
    <ligand>
        <name>substrate</name>
    </ligand>
</feature>
<evidence type="ECO:0000256" key="7">
    <source>
        <dbReference type="ARBA" id="ARBA00022840"/>
    </source>
</evidence>
<dbReference type="HAMAP" id="MF_00246">
    <property type="entry name" value="Galactokinase"/>
    <property type="match status" value="1"/>
</dbReference>
<dbReference type="InterPro" id="IPR014721">
    <property type="entry name" value="Ribsml_uS5_D2-typ_fold_subgr"/>
</dbReference>
<feature type="binding site" evidence="11">
    <location>
        <position position="128"/>
    </location>
    <ligand>
        <name>Mg(2+)</name>
        <dbReference type="ChEBI" id="CHEBI:18420"/>
    </ligand>
</feature>
<name>A0A101Q2R1_STRCK</name>
<dbReference type="InterPro" id="IPR020568">
    <property type="entry name" value="Ribosomal_Su5_D2-typ_SF"/>
</dbReference>
<dbReference type="InterPro" id="IPR019741">
    <property type="entry name" value="Galactokinase_CS"/>
</dbReference>
<dbReference type="PANTHER" id="PTHR10457:SF7">
    <property type="entry name" value="GALACTOKINASE-RELATED"/>
    <property type="match status" value="1"/>
</dbReference>
<feature type="domain" description="GHMP kinase N-terminal" evidence="13">
    <location>
        <begin position="93"/>
        <end position="178"/>
    </location>
</feature>
<keyword evidence="2 11" id="KW-0963">Cytoplasm</keyword>
<evidence type="ECO:0000256" key="8">
    <source>
        <dbReference type="ARBA" id="ARBA00022842"/>
    </source>
</evidence>
<accession>A0A101Q2R1</accession>
<evidence type="ECO:0000256" key="4">
    <source>
        <dbReference type="ARBA" id="ARBA00022723"/>
    </source>
</evidence>
<dbReference type="Pfam" id="PF08544">
    <property type="entry name" value="GHMP_kinases_C"/>
    <property type="match status" value="1"/>
</dbReference>
<evidence type="ECO:0000256" key="2">
    <source>
        <dbReference type="ARBA" id="ARBA00022490"/>
    </source>
</evidence>
<evidence type="ECO:0000256" key="9">
    <source>
        <dbReference type="ARBA" id="ARBA00023144"/>
    </source>
</evidence>
<feature type="domain" description="GHMP kinase C-terminal" evidence="14">
    <location>
        <begin position="283"/>
        <end position="362"/>
    </location>
</feature>
<evidence type="ECO:0000256" key="10">
    <source>
        <dbReference type="ARBA" id="ARBA00023277"/>
    </source>
</evidence>
<feature type="domain" description="Galactokinase N-terminal" evidence="15">
    <location>
        <begin position="8"/>
        <end position="57"/>
    </location>
</feature>
<dbReference type="Pfam" id="PF10509">
    <property type="entry name" value="GalKase_gal_bdg"/>
    <property type="match status" value="1"/>
</dbReference>
<evidence type="ECO:0000259" key="15">
    <source>
        <dbReference type="Pfam" id="PF10509"/>
    </source>
</evidence>
<evidence type="ECO:0000256" key="11">
    <source>
        <dbReference type="HAMAP-Rule" id="MF_00246"/>
    </source>
</evidence>
<evidence type="ECO:0000259" key="14">
    <source>
        <dbReference type="Pfam" id="PF08544"/>
    </source>
</evidence>
<comment type="subcellular location">
    <subcellularLocation>
        <location evidence="11">Cytoplasm</location>
    </subcellularLocation>
</comment>
<sequence>MGAQQVAERFAELYGAGPEGVWAAPGRVNLIGEHTDYNDGFVMPFALPHQAVAAVSRRDDGVLRLHSEDVEGGVVELRLDALAPQTDREWTAYPAGVVWALREAGHEVTGADVHLSSTVPTGAGLSSSAALEVVIALALNDLYDLGLQRWKLARLCQRAENVYVGAPTGIMDQTASACCEQGHALFLDTRDLSQQQIPFDLVAEGLRLLVVDTRVKHAHSGGEYGKRRAGCEKGAALLGVDALRDIPYDGLDAALARLGDEEEVIRLVRHVVTEDERVERTVALLRAGDTRAIGPVLTEGHASLRDDFRISCPELDLVVDTALAAGALGARMTGGGFGGSAIVLAEAADVDTLTKAVEEAFAAADFKTPRVFEAVPSAGARRLS</sequence>
<feature type="active site" description="Proton acceptor" evidence="11">
    <location>
        <position position="172"/>
    </location>
</feature>
<evidence type="ECO:0000313" key="17">
    <source>
        <dbReference type="Proteomes" id="UP000053398"/>
    </source>
</evidence>
<dbReference type="EMBL" id="LMWP01000029">
    <property type="protein sequence ID" value="KUN22245.1"/>
    <property type="molecule type" value="Genomic_DNA"/>
</dbReference>
<evidence type="ECO:0000256" key="6">
    <source>
        <dbReference type="ARBA" id="ARBA00022777"/>
    </source>
</evidence>
<dbReference type="FunFam" id="3.30.70.890:FF:000001">
    <property type="entry name" value="Galactokinase"/>
    <property type="match status" value="1"/>
</dbReference>
<dbReference type="PRINTS" id="PR00473">
    <property type="entry name" value="GALCTOKINASE"/>
</dbReference>
<evidence type="ECO:0000256" key="1">
    <source>
        <dbReference type="ARBA" id="ARBA00006566"/>
    </source>
</evidence>
<evidence type="ECO:0000256" key="5">
    <source>
        <dbReference type="ARBA" id="ARBA00022741"/>
    </source>
</evidence>
<dbReference type="InterPro" id="IPR006203">
    <property type="entry name" value="GHMP_knse_ATP-bd_CS"/>
</dbReference>
<feature type="binding site" evidence="11">
    <location>
        <begin position="33"/>
        <end position="36"/>
    </location>
    <ligand>
        <name>substrate</name>
    </ligand>
</feature>
<comment type="pathway">
    <text evidence="11">Carbohydrate metabolism; galactose metabolism.</text>
</comment>
<comment type="catalytic activity">
    <reaction evidence="11">
        <text>alpha-D-galactose + ATP = alpha-D-galactose 1-phosphate + ADP + H(+)</text>
        <dbReference type="Rhea" id="RHEA:13553"/>
        <dbReference type="ChEBI" id="CHEBI:15378"/>
        <dbReference type="ChEBI" id="CHEBI:28061"/>
        <dbReference type="ChEBI" id="CHEBI:30616"/>
        <dbReference type="ChEBI" id="CHEBI:58336"/>
        <dbReference type="ChEBI" id="CHEBI:456216"/>
        <dbReference type="EC" id="2.7.1.6"/>
    </reaction>
</comment>
<dbReference type="GO" id="GO:0000287">
    <property type="term" value="F:magnesium ion binding"/>
    <property type="evidence" value="ECO:0007669"/>
    <property type="project" value="UniProtKB-UniRule"/>
</dbReference>
<keyword evidence="4 11" id="KW-0479">Metal-binding</keyword>
<feature type="site" description="Transition state stabilizer" evidence="11">
    <location>
        <position position="27"/>
    </location>
</feature>
<dbReference type="RefSeq" id="WP_059264717.1">
    <property type="nucleotide sequence ID" value="NZ_KQ948360.1"/>
</dbReference>
<feature type="binding site" evidence="11">
    <location>
        <position position="160"/>
    </location>
    <ligand>
        <name>Mg(2+)</name>
        <dbReference type="ChEBI" id="CHEBI:18420"/>
    </ligand>
</feature>
<dbReference type="AlphaFoldDB" id="A0A101Q2R1"/>
<keyword evidence="3 11" id="KW-0808">Transferase</keyword>
<dbReference type="PANTHER" id="PTHR10457">
    <property type="entry name" value="MEVALONATE KINASE/GALACTOKINASE"/>
    <property type="match status" value="1"/>
</dbReference>
<dbReference type="PIRSF" id="PIRSF000530">
    <property type="entry name" value="Galactokinase"/>
    <property type="match status" value="1"/>
</dbReference>
<dbReference type="PRINTS" id="PR00959">
    <property type="entry name" value="MEVGALKINASE"/>
</dbReference>
<dbReference type="InterPro" id="IPR013750">
    <property type="entry name" value="GHMP_kinase_C_dom"/>
</dbReference>
<dbReference type="GO" id="GO:0005829">
    <property type="term" value="C:cytosol"/>
    <property type="evidence" value="ECO:0007669"/>
    <property type="project" value="TreeGrafter"/>
</dbReference>
<dbReference type="Pfam" id="PF00288">
    <property type="entry name" value="GHMP_kinases_N"/>
    <property type="match status" value="1"/>
</dbReference>
<evidence type="ECO:0000256" key="12">
    <source>
        <dbReference type="NCBIfam" id="TIGR00131"/>
    </source>
</evidence>
<dbReference type="GO" id="GO:0005524">
    <property type="term" value="F:ATP binding"/>
    <property type="evidence" value="ECO:0007669"/>
    <property type="project" value="UniProtKB-UniRule"/>
</dbReference>
<dbReference type="InterPro" id="IPR022963">
    <property type="entry name" value="Galactokinase_bac"/>
</dbReference>
<dbReference type="Proteomes" id="UP000053398">
    <property type="component" value="Unassembled WGS sequence"/>
</dbReference>
<dbReference type="InterPro" id="IPR006206">
    <property type="entry name" value="Mevalonate/galactokinase"/>
</dbReference>
<dbReference type="FunFam" id="3.30.230.10:FF:000017">
    <property type="entry name" value="Galactokinase"/>
    <property type="match status" value="1"/>
</dbReference>
<proteinExistence type="inferred from homology"/>
<comment type="caution">
    <text evidence="16">The sequence shown here is derived from an EMBL/GenBank/DDBJ whole genome shotgun (WGS) entry which is preliminary data.</text>
</comment>
<evidence type="ECO:0000259" key="13">
    <source>
        <dbReference type="Pfam" id="PF00288"/>
    </source>
</evidence>
<dbReference type="InterPro" id="IPR006204">
    <property type="entry name" value="GHMP_kinase_N_dom"/>
</dbReference>
<keyword evidence="17" id="KW-1185">Reference proteome</keyword>
<protein>
    <recommendedName>
        <fullName evidence="11 12">Galactokinase</fullName>
        <ecNumber evidence="11 12">2.7.1.6</ecNumber>
    </recommendedName>
    <alternativeName>
        <fullName evidence="11">Galactose kinase</fullName>
    </alternativeName>
</protein>
<gene>
    <name evidence="11" type="primary">galK</name>
    <name evidence="16" type="ORF">AQJ11_27145</name>
</gene>
<organism evidence="16 17">
    <name type="scientific">Streptomyces corchorusii</name>
    <name type="common">Streptomyces chibaensis</name>
    <dbReference type="NCBI Taxonomy" id="1903"/>
    <lineage>
        <taxon>Bacteria</taxon>
        <taxon>Bacillati</taxon>
        <taxon>Actinomycetota</taxon>
        <taxon>Actinomycetes</taxon>
        <taxon>Kitasatosporales</taxon>
        <taxon>Streptomycetaceae</taxon>
        <taxon>Streptomyces</taxon>
    </lineage>
</organism>
<dbReference type="NCBIfam" id="TIGR00131">
    <property type="entry name" value="gal_kin"/>
    <property type="match status" value="1"/>
</dbReference>
<keyword evidence="8 11" id="KW-0460">Magnesium</keyword>